<comment type="caution">
    <text evidence="2">The sequence shown here is derived from an EMBL/GenBank/DDBJ whole genome shotgun (WGS) entry which is preliminary data.</text>
</comment>
<gene>
    <name evidence="2" type="ORF">CGZ93_17770</name>
</gene>
<accession>A0A255GLB8</accession>
<dbReference type="Proteomes" id="UP000216311">
    <property type="component" value="Unassembled WGS sequence"/>
</dbReference>
<feature type="region of interest" description="Disordered" evidence="1">
    <location>
        <begin position="95"/>
        <end position="123"/>
    </location>
</feature>
<evidence type="ECO:0000313" key="2">
    <source>
        <dbReference type="EMBL" id="OYO16609.1"/>
    </source>
</evidence>
<sequence length="123" mass="13919">MAERRYINPRTGEVNDDPAIRPFDQVLRDLSEGATNRELSDRFWDLLQAVQETAKAGSLTFTLSIGFDGVGRIEIKDEIKTKIPEHNRQTTAFFIDQSGNATRRDPNQPEIPGVRHLPTQEAN</sequence>
<reference evidence="2 3" key="1">
    <citation type="submission" date="2017-07" db="EMBL/GenBank/DDBJ databases">
        <title>Draft whole genome sequences of clinical Proprionibacteriaceae strains.</title>
        <authorList>
            <person name="Bernier A.-M."/>
            <person name="Bernard K."/>
            <person name="Domingo M.-C."/>
        </authorList>
    </citation>
    <scope>NUCLEOTIDE SEQUENCE [LARGE SCALE GENOMIC DNA]</scope>
    <source>
        <strain evidence="2 3">NML 130396</strain>
    </source>
</reference>
<proteinExistence type="predicted"/>
<dbReference type="RefSeq" id="WP_094365496.1">
    <property type="nucleotide sequence ID" value="NZ_NMVQ01000047.1"/>
</dbReference>
<dbReference type="AlphaFoldDB" id="A0A255GLB8"/>
<keyword evidence="3" id="KW-1185">Reference proteome</keyword>
<dbReference type="EMBL" id="NMVQ01000047">
    <property type="protein sequence ID" value="OYO16609.1"/>
    <property type="molecule type" value="Genomic_DNA"/>
</dbReference>
<evidence type="ECO:0000256" key="1">
    <source>
        <dbReference type="SAM" id="MobiDB-lite"/>
    </source>
</evidence>
<dbReference type="OrthoDB" id="3627266at2"/>
<protein>
    <submittedName>
        <fullName evidence="2">Uncharacterized protein</fullName>
    </submittedName>
</protein>
<organism evidence="2 3">
    <name type="scientific">Enemella dayhoffiae</name>
    <dbReference type="NCBI Taxonomy" id="2016507"/>
    <lineage>
        <taxon>Bacteria</taxon>
        <taxon>Bacillati</taxon>
        <taxon>Actinomycetota</taxon>
        <taxon>Actinomycetes</taxon>
        <taxon>Propionibacteriales</taxon>
        <taxon>Propionibacteriaceae</taxon>
        <taxon>Enemella</taxon>
    </lineage>
</organism>
<evidence type="ECO:0000313" key="3">
    <source>
        <dbReference type="Proteomes" id="UP000216311"/>
    </source>
</evidence>
<name>A0A255GLB8_9ACTN</name>